<accession>W1PBF7</accession>
<evidence type="ECO:0000256" key="1">
    <source>
        <dbReference type="SAM" id="MobiDB-lite"/>
    </source>
</evidence>
<gene>
    <name evidence="2" type="ORF">AMTR_s00147p00069920</name>
</gene>
<dbReference type="AlphaFoldDB" id="W1PBF7"/>
<proteinExistence type="predicted"/>
<reference evidence="3" key="1">
    <citation type="journal article" date="2013" name="Science">
        <title>The Amborella genome and the evolution of flowering plants.</title>
        <authorList>
            <consortium name="Amborella Genome Project"/>
        </authorList>
    </citation>
    <scope>NUCLEOTIDE SEQUENCE [LARGE SCALE GENOMIC DNA]</scope>
</reference>
<sequence>MDPQAQTRLHPTGHRRSAKKPIRSSPCPRHLSMDLKPAPLPPYYHTMFRILATENRSKQMKTLIAEVMDRACLKPSFKFFVVGGESREKKNWIVVRREKNFRYDTFDVASGQEKEGFSGRNLWR</sequence>
<protein>
    <submittedName>
        <fullName evidence="2">Uncharacterized protein</fullName>
    </submittedName>
</protein>
<evidence type="ECO:0000313" key="3">
    <source>
        <dbReference type="Proteomes" id="UP000017836"/>
    </source>
</evidence>
<dbReference type="Proteomes" id="UP000017836">
    <property type="component" value="Unassembled WGS sequence"/>
</dbReference>
<dbReference type="Gramene" id="ERN04365">
    <property type="protein sequence ID" value="ERN04365"/>
    <property type="gene ID" value="AMTR_s00147p00069920"/>
</dbReference>
<feature type="region of interest" description="Disordered" evidence="1">
    <location>
        <begin position="1"/>
        <end position="37"/>
    </location>
</feature>
<name>W1PBF7_AMBTC</name>
<dbReference type="EMBL" id="KI394278">
    <property type="protein sequence ID" value="ERN04365.1"/>
    <property type="molecule type" value="Genomic_DNA"/>
</dbReference>
<dbReference type="HOGENOM" id="CLU_2007007_0_0_1"/>
<organism evidence="2 3">
    <name type="scientific">Amborella trichopoda</name>
    <dbReference type="NCBI Taxonomy" id="13333"/>
    <lineage>
        <taxon>Eukaryota</taxon>
        <taxon>Viridiplantae</taxon>
        <taxon>Streptophyta</taxon>
        <taxon>Embryophyta</taxon>
        <taxon>Tracheophyta</taxon>
        <taxon>Spermatophyta</taxon>
        <taxon>Magnoliopsida</taxon>
        <taxon>Amborellales</taxon>
        <taxon>Amborellaceae</taxon>
        <taxon>Amborella</taxon>
    </lineage>
</organism>
<evidence type="ECO:0000313" key="2">
    <source>
        <dbReference type="EMBL" id="ERN04365.1"/>
    </source>
</evidence>
<keyword evidence="3" id="KW-1185">Reference proteome</keyword>
<feature type="compositionally biased region" description="Basic residues" evidence="1">
    <location>
        <begin position="11"/>
        <end position="22"/>
    </location>
</feature>